<comment type="pathway">
    <text evidence="9 10">Porphyrin-containing compound metabolism; protoheme biosynthesis; protoheme from protoporphyrin-IX: step 1/1.</text>
</comment>
<name>Q2SP77_HAHCH</name>
<dbReference type="EC" id="4.98.1.1" evidence="9 10"/>
<dbReference type="HAMAP" id="MF_00323">
    <property type="entry name" value="Ferrochelatase"/>
    <property type="match status" value="1"/>
</dbReference>
<dbReference type="STRING" id="349521.HCH_00646"/>
<keyword evidence="5 9" id="KW-0350">Heme biosynthesis</keyword>
<accession>Q2SP77</accession>
<sequence length="322" mass="36409">MLLVNLGTPDAPDAPSIRRYLKQFLSDPRVIEAPRLIWWAVLNLVILRFRPRKLIPNYRKIWTPKGSPIKTITQQQACGLQNALGQELGARVLVDFAMTYGAPSLPDKLAALQRQGIEKVLVLPLYPQYSATTTAASFDALAQAMAKMRDIPELRFVKRYHNHPAYIASLVDSVRAHWRVRGRQGKLLFSFHGLPKAYVEKGDPYRRDAEETALAVARELKLDESQWLMSFQSRVGTAEWLKPYTDATVTELGANGCEALDVICPGFSADCLETLEEIEEENRGLYEQAGGKDFHYIPALNAEPEHIELLQELCEQHLRGWI</sequence>
<dbReference type="InterPro" id="IPR033659">
    <property type="entry name" value="Ferrochelatase_N"/>
</dbReference>
<keyword evidence="3 9" id="KW-0479">Metal-binding</keyword>
<dbReference type="HOGENOM" id="CLU_018884_0_0_6"/>
<comment type="similarity">
    <text evidence="1 9 10">Belongs to the ferrochelatase family.</text>
</comment>
<dbReference type="NCBIfam" id="TIGR00109">
    <property type="entry name" value="hemH"/>
    <property type="match status" value="1"/>
</dbReference>
<dbReference type="eggNOG" id="COG0276">
    <property type="taxonomic scope" value="Bacteria"/>
</dbReference>
<keyword evidence="6 9" id="KW-0456">Lyase</keyword>
<dbReference type="InterPro" id="IPR033644">
    <property type="entry name" value="Ferrochelatase_C"/>
</dbReference>
<comment type="function">
    <text evidence="9 10">Catalyzes the ferrous insertion into protoporphyrin IX.</text>
</comment>
<evidence type="ECO:0000256" key="7">
    <source>
        <dbReference type="ARBA" id="ARBA00023244"/>
    </source>
</evidence>
<dbReference type="InterPro" id="IPR019772">
    <property type="entry name" value="Ferrochelatase_AS"/>
</dbReference>
<dbReference type="CDD" id="cd03411">
    <property type="entry name" value="Ferrochelatase_N"/>
    <property type="match status" value="1"/>
</dbReference>
<dbReference type="InterPro" id="IPR001015">
    <property type="entry name" value="Ferrochelatase"/>
</dbReference>
<evidence type="ECO:0000256" key="4">
    <source>
        <dbReference type="ARBA" id="ARBA00023004"/>
    </source>
</evidence>
<keyword evidence="7 9" id="KW-0627">Porphyrin biosynthesis</keyword>
<reference evidence="11 12" key="1">
    <citation type="journal article" date="2005" name="Nucleic Acids Res.">
        <title>Genomic blueprint of Hahella chejuensis, a marine microbe producing an algicidal agent.</title>
        <authorList>
            <person name="Jeong H."/>
            <person name="Yim J.H."/>
            <person name="Lee C."/>
            <person name="Choi S.-H."/>
            <person name="Park Y.K."/>
            <person name="Yoon S.H."/>
            <person name="Hur C.-G."/>
            <person name="Kang H.-Y."/>
            <person name="Kim D."/>
            <person name="Lee H.H."/>
            <person name="Park K.H."/>
            <person name="Park S.-H."/>
            <person name="Park H.-S."/>
            <person name="Lee H.K."/>
            <person name="Oh T.K."/>
            <person name="Kim J.F."/>
        </authorList>
    </citation>
    <scope>NUCLEOTIDE SEQUENCE [LARGE SCALE GENOMIC DNA]</scope>
    <source>
        <strain evidence="11 12">KCTC 2396</strain>
    </source>
</reference>
<dbReference type="PANTHER" id="PTHR11108:SF1">
    <property type="entry name" value="FERROCHELATASE, MITOCHONDRIAL"/>
    <property type="match status" value="1"/>
</dbReference>
<dbReference type="GO" id="GO:0046872">
    <property type="term" value="F:metal ion binding"/>
    <property type="evidence" value="ECO:0007669"/>
    <property type="project" value="UniProtKB-KW"/>
</dbReference>
<keyword evidence="4 9" id="KW-0408">Iron</keyword>
<dbReference type="Pfam" id="PF00762">
    <property type="entry name" value="Ferrochelatase"/>
    <property type="match status" value="1"/>
</dbReference>
<dbReference type="GO" id="GO:0006783">
    <property type="term" value="P:heme biosynthetic process"/>
    <property type="evidence" value="ECO:0007669"/>
    <property type="project" value="UniProtKB-UniRule"/>
</dbReference>
<dbReference type="AlphaFoldDB" id="Q2SP77"/>
<comment type="subcellular location">
    <subcellularLocation>
        <location evidence="9 10">Cytoplasm</location>
    </subcellularLocation>
</comment>
<comment type="catalytic activity">
    <reaction evidence="8">
        <text>Fe-coproporphyrin III + 2 H(+) = coproporphyrin III + Fe(2+)</text>
        <dbReference type="Rhea" id="RHEA:49572"/>
        <dbReference type="ChEBI" id="CHEBI:15378"/>
        <dbReference type="ChEBI" id="CHEBI:29033"/>
        <dbReference type="ChEBI" id="CHEBI:68438"/>
        <dbReference type="ChEBI" id="CHEBI:131725"/>
        <dbReference type="EC" id="4.99.1.9"/>
    </reaction>
    <physiologicalReaction direction="right-to-left" evidence="8">
        <dbReference type="Rhea" id="RHEA:49574"/>
    </physiologicalReaction>
</comment>
<dbReference type="EMBL" id="CP000155">
    <property type="protein sequence ID" value="ABC27547.1"/>
    <property type="molecule type" value="Genomic_DNA"/>
</dbReference>
<evidence type="ECO:0000313" key="11">
    <source>
        <dbReference type="EMBL" id="ABC27547.1"/>
    </source>
</evidence>
<dbReference type="SUPFAM" id="SSF53800">
    <property type="entry name" value="Chelatase"/>
    <property type="match status" value="1"/>
</dbReference>
<proteinExistence type="inferred from homology"/>
<dbReference type="KEGG" id="hch:HCH_00646"/>
<dbReference type="Gene3D" id="3.40.50.1400">
    <property type="match status" value="2"/>
</dbReference>
<dbReference type="FunFam" id="3.40.50.1400:FF:000002">
    <property type="entry name" value="Ferrochelatase"/>
    <property type="match status" value="1"/>
</dbReference>
<dbReference type="PANTHER" id="PTHR11108">
    <property type="entry name" value="FERROCHELATASE"/>
    <property type="match status" value="1"/>
</dbReference>
<dbReference type="GO" id="GO:0005737">
    <property type="term" value="C:cytoplasm"/>
    <property type="evidence" value="ECO:0007669"/>
    <property type="project" value="UniProtKB-SubCell"/>
</dbReference>
<dbReference type="Proteomes" id="UP000000238">
    <property type="component" value="Chromosome"/>
</dbReference>
<protein>
    <recommendedName>
        <fullName evidence="9 10">Ferrochelatase</fullName>
        <ecNumber evidence="9 10">4.98.1.1</ecNumber>
    </recommendedName>
    <alternativeName>
        <fullName evidence="9">Heme synthase</fullName>
    </alternativeName>
    <alternativeName>
        <fullName evidence="9">Protoheme ferro-lyase</fullName>
    </alternativeName>
</protein>
<evidence type="ECO:0000256" key="8">
    <source>
        <dbReference type="ARBA" id="ARBA00024536"/>
    </source>
</evidence>
<evidence type="ECO:0000256" key="5">
    <source>
        <dbReference type="ARBA" id="ARBA00023133"/>
    </source>
</evidence>
<feature type="binding site" evidence="9">
    <location>
        <position position="192"/>
    </location>
    <ligand>
        <name>Fe(2+)</name>
        <dbReference type="ChEBI" id="CHEBI:29033"/>
    </ligand>
</feature>
<organism evidence="11 12">
    <name type="scientific">Hahella chejuensis (strain KCTC 2396)</name>
    <dbReference type="NCBI Taxonomy" id="349521"/>
    <lineage>
        <taxon>Bacteria</taxon>
        <taxon>Pseudomonadati</taxon>
        <taxon>Pseudomonadota</taxon>
        <taxon>Gammaproteobacteria</taxon>
        <taxon>Oceanospirillales</taxon>
        <taxon>Hahellaceae</taxon>
        <taxon>Hahella</taxon>
    </lineage>
</organism>
<dbReference type="GO" id="GO:0004325">
    <property type="term" value="F:ferrochelatase activity"/>
    <property type="evidence" value="ECO:0007669"/>
    <property type="project" value="UniProtKB-UniRule"/>
</dbReference>
<evidence type="ECO:0000256" key="1">
    <source>
        <dbReference type="ARBA" id="ARBA00007718"/>
    </source>
</evidence>
<evidence type="ECO:0000313" key="12">
    <source>
        <dbReference type="Proteomes" id="UP000000238"/>
    </source>
</evidence>
<dbReference type="UniPathway" id="UPA00252">
    <property type="reaction ID" value="UER00325"/>
</dbReference>
<evidence type="ECO:0000256" key="6">
    <source>
        <dbReference type="ARBA" id="ARBA00023239"/>
    </source>
</evidence>
<evidence type="ECO:0000256" key="10">
    <source>
        <dbReference type="RuleBase" id="RU000607"/>
    </source>
</evidence>
<keyword evidence="2 9" id="KW-0963">Cytoplasm</keyword>
<dbReference type="CDD" id="cd00419">
    <property type="entry name" value="Ferrochelatase_C"/>
    <property type="match status" value="1"/>
</dbReference>
<keyword evidence="12" id="KW-1185">Reference proteome</keyword>
<comment type="catalytic activity">
    <reaction evidence="9 10">
        <text>heme b + 2 H(+) = protoporphyrin IX + Fe(2+)</text>
        <dbReference type="Rhea" id="RHEA:22584"/>
        <dbReference type="ChEBI" id="CHEBI:15378"/>
        <dbReference type="ChEBI" id="CHEBI:29033"/>
        <dbReference type="ChEBI" id="CHEBI:57306"/>
        <dbReference type="ChEBI" id="CHEBI:60344"/>
        <dbReference type="EC" id="4.98.1.1"/>
    </reaction>
</comment>
<feature type="binding site" evidence="9">
    <location>
        <position position="273"/>
    </location>
    <ligand>
        <name>Fe(2+)</name>
        <dbReference type="ChEBI" id="CHEBI:29033"/>
    </ligand>
</feature>
<evidence type="ECO:0000256" key="2">
    <source>
        <dbReference type="ARBA" id="ARBA00022490"/>
    </source>
</evidence>
<evidence type="ECO:0000256" key="3">
    <source>
        <dbReference type="ARBA" id="ARBA00022723"/>
    </source>
</evidence>
<gene>
    <name evidence="9 11" type="primary">hemH</name>
    <name evidence="11" type="ordered locus">HCH_00646</name>
</gene>
<evidence type="ECO:0000256" key="9">
    <source>
        <dbReference type="HAMAP-Rule" id="MF_00323"/>
    </source>
</evidence>
<dbReference type="PROSITE" id="PS00534">
    <property type="entry name" value="FERROCHELATASE"/>
    <property type="match status" value="1"/>
</dbReference>